<keyword evidence="3" id="KW-1185">Reference proteome</keyword>
<accession>A0ABW7EYU8</accession>
<comment type="caution">
    <text evidence="2">The sequence shown here is derived from an EMBL/GenBank/DDBJ whole genome shotgun (WGS) entry which is preliminary data.</text>
</comment>
<dbReference type="InterPro" id="IPR027383">
    <property type="entry name" value="Znf_put"/>
</dbReference>
<proteinExistence type="predicted"/>
<dbReference type="EMBL" id="JBIGHV010000002">
    <property type="protein sequence ID" value="MFG6429546.1"/>
    <property type="molecule type" value="Genomic_DNA"/>
</dbReference>
<dbReference type="Pfam" id="PF13490">
    <property type="entry name" value="zf-HC2"/>
    <property type="match status" value="1"/>
</dbReference>
<name>A0ABW7EYU8_9BURK</name>
<dbReference type="InterPro" id="IPR041916">
    <property type="entry name" value="Anti_sigma_zinc_sf"/>
</dbReference>
<gene>
    <name evidence="2" type="ORF">ACG00Y_06470</name>
</gene>
<sequence length="211" mass="22346">MSPTPGHDDASHARVQALMPWVLNGQADAGQQAEVARHLASCAACRDEMARQQRLQAALQLPANPSPSAEQGLERLLQRIELEGLDEQPRPAPARPQRLSLALAACVALQAVALAVLAPRAWQHEDAAYRTLSQAGPADTGRLRVVPAPQLSLAAWQALLLAEGLQVTSGPNQAGAYALTPVATHADLPALLARLRARPELLLVEPLQAAP</sequence>
<dbReference type="Proteomes" id="UP001606210">
    <property type="component" value="Unassembled WGS sequence"/>
</dbReference>
<dbReference type="RefSeq" id="WP_394477080.1">
    <property type="nucleotide sequence ID" value="NZ_JBIGHV010000002.1"/>
</dbReference>
<dbReference type="Gene3D" id="1.10.10.1320">
    <property type="entry name" value="Anti-sigma factor, zinc-finger domain"/>
    <property type="match status" value="1"/>
</dbReference>
<reference evidence="2 3" key="1">
    <citation type="submission" date="2024-08" db="EMBL/GenBank/DDBJ databases">
        <authorList>
            <person name="Lu H."/>
        </authorList>
    </citation>
    <scope>NUCLEOTIDE SEQUENCE [LARGE SCALE GENOMIC DNA]</scope>
    <source>
        <strain evidence="2 3">LYH14W</strain>
    </source>
</reference>
<protein>
    <submittedName>
        <fullName evidence="2">Anti-sigma factor family protein</fullName>
    </submittedName>
</protein>
<evidence type="ECO:0000313" key="3">
    <source>
        <dbReference type="Proteomes" id="UP001606210"/>
    </source>
</evidence>
<evidence type="ECO:0000259" key="1">
    <source>
        <dbReference type="Pfam" id="PF13490"/>
    </source>
</evidence>
<organism evidence="2 3">
    <name type="scientific">Pelomonas parva</name>
    <dbReference type="NCBI Taxonomy" id="3299032"/>
    <lineage>
        <taxon>Bacteria</taxon>
        <taxon>Pseudomonadati</taxon>
        <taxon>Pseudomonadota</taxon>
        <taxon>Betaproteobacteria</taxon>
        <taxon>Burkholderiales</taxon>
        <taxon>Sphaerotilaceae</taxon>
        <taxon>Roseateles</taxon>
    </lineage>
</organism>
<feature type="domain" description="Putative zinc-finger" evidence="1">
    <location>
        <begin position="15"/>
        <end position="46"/>
    </location>
</feature>
<evidence type="ECO:0000313" key="2">
    <source>
        <dbReference type="EMBL" id="MFG6429546.1"/>
    </source>
</evidence>